<name>A0ABX8RB90_9CLOT</name>
<sequence length="167" mass="19485">MEGKIYEYNREKAVAYAIKWAKSRNPIYADFEEMGGDCTNFASQVIHAGGCPMNYNQYGWYYKNLRNRAPAWTGVEYFYQFIINNQSTGPIGEAIDIQDIEIGDVVQINFRQDHIYDHTPVVVKIKPGIKTLDKILVAAHTIDRIYYPLSNYDFKKLRFIHIKGYKR</sequence>
<protein>
    <submittedName>
        <fullName evidence="2">Amidase domain-containing protein</fullName>
    </submittedName>
</protein>
<dbReference type="EMBL" id="CP078093">
    <property type="protein sequence ID" value="QXM06329.1"/>
    <property type="molecule type" value="Genomic_DNA"/>
</dbReference>
<dbReference type="Proteomes" id="UP000886818">
    <property type="component" value="Chromosome"/>
</dbReference>
<evidence type="ECO:0000259" key="1">
    <source>
        <dbReference type="Pfam" id="PF12671"/>
    </source>
</evidence>
<proteinExistence type="predicted"/>
<dbReference type="PANTHER" id="PTHR40032">
    <property type="entry name" value="EXPORTED PROTEIN-RELATED"/>
    <property type="match status" value="1"/>
</dbReference>
<organism evidence="2 3">
    <name type="scientific">Crassaminicella indica</name>
    <dbReference type="NCBI Taxonomy" id="2855394"/>
    <lineage>
        <taxon>Bacteria</taxon>
        <taxon>Bacillati</taxon>
        <taxon>Bacillota</taxon>
        <taxon>Clostridia</taxon>
        <taxon>Eubacteriales</taxon>
        <taxon>Clostridiaceae</taxon>
        <taxon>Crassaminicella</taxon>
    </lineage>
</organism>
<dbReference type="RefSeq" id="WP_218283025.1">
    <property type="nucleotide sequence ID" value="NZ_CP078093.1"/>
</dbReference>
<evidence type="ECO:0000313" key="2">
    <source>
        <dbReference type="EMBL" id="QXM06329.1"/>
    </source>
</evidence>
<dbReference type="InterPro" id="IPR024301">
    <property type="entry name" value="Amidase_6"/>
</dbReference>
<gene>
    <name evidence="2" type="ORF">KVH43_00650</name>
</gene>
<accession>A0ABX8RB90</accession>
<dbReference type="Pfam" id="PF12671">
    <property type="entry name" value="Amidase_6"/>
    <property type="match status" value="1"/>
</dbReference>
<feature type="domain" description="Putative amidase" evidence="1">
    <location>
        <begin position="7"/>
        <end position="156"/>
    </location>
</feature>
<keyword evidence="3" id="KW-1185">Reference proteome</keyword>
<reference evidence="2" key="1">
    <citation type="submission" date="2021-07" db="EMBL/GenBank/DDBJ databases">
        <title>Complete genome sequence of Crassaminicella sp. 143-21, isolated from a deep-sea hydrothermal vent.</title>
        <authorList>
            <person name="Li X."/>
        </authorList>
    </citation>
    <scope>NUCLEOTIDE SEQUENCE</scope>
    <source>
        <strain evidence="2">143-21</strain>
    </source>
</reference>
<dbReference type="PANTHER" id="PTHR40032:SF1">
    <property type="entry name" value="EXPORTED PROTEIN"/>
    <property type="match status" value="1"/>
</dbReference>
<evidence type="ECO:0000313" key="3">
    <source>
        <dbReference type="Proteomes" id="UP000886818"/>
    </source>
</evidence>